<evidence type="ECO:0000259" key="2">
    <source>
        <dbReference type="Pfam" id="PF19572"/>
    </source>
</evidence>
<evidence type="ECO:0000313" key="3">
    <source>
        <dbReference type="EMBL" id="MBE9667714.1"/>
    </source>
</evidence>
<feature type="signal peptide" evidence="1">
    <location>
        <begin position="1"/>
        <end position="25"/>
    </location>
</feature>
<evidence type="ECO:0000313" key="4">
    <source>
        <dbReference type="Proteomes" id="UP000632774"/>
    </source>
</evidence>
<name>A0ABR9XKY8_9SPHI</name>
<organism evidence="3 4">
    <name type="scientific">Mucilaginibacter boryungensis</name>
    <dbReference type="NCBI Taxonomy" id="768480"/>
    <lineage>
        <taxon>Bacteria</taxon>
        <taxon>Pseudomonadati</taxon>
        <taxon>Bacteroidota</taxon>
        <taxon>Sphingobacteriia</taxon>
        <taxon>Sphingobacteriales</taxon>
        <taxon>Sphingobacteriaceae</taxon>
        <taxon>Mucilaginibacter</taxon>
    </lineage>
</organism>
<dbReference type="NCBIfam" id="NF033709">
    <property type="entry name" value="PorV_fam"/>
    <property type="match status" value="1"/>
</dbReference>
<dbReference type="Proteomes" id="UP000632774">
    <property type="component" value="Unassembled WGS sequence"/>
</dbReference>
<dbReference type="EMBL" id="JADFFM010000002">
    <property type="protein sequence ID" value="MBE9667714.1"/>
    <property type="molecule type" value="Genomic_DNA"/>
</dbReference>
<dbReference type="NCBIfam" id="NF033710">
    <property type="entry name" value="T9SS_OM_PorV"/>
    <property type="match status" value="1"/>
</dbReference>
<dbReference type="SUPFAM" id="SSF56935">
    <property type="entry name" value="Porins"/>
    <property type="match status" value="1"/>
</dbReference>
<feature type="domain" description="Type IX secretion system protein PorV" evidence="2">
    <location>
        <begin position="44"/>
        <end position="275"/>
    </location>
</feature>
<dbReference type="InterPro" id="IPR047799">
    <property type="entry name" value="T9SS_OM_PorV"/>
</dbReference>
<accession>A0ABR9XKY8</accession>
<protein>
    <submittedName>
        <fullName evidence="3">Type IX secretion system outer membrane channel protein PorV</fullName>
    </submittedName>
</protein>
<sequence>MKIFSPGFFKISSFVAVMLPLALKAQVVGPTGTNTNGTSANAPRAGAPFLTISPDSRSGAMGDAGVALSPDVNATFWNPAKLAYIEGQNNLSLSYSPWLRRLVPDVSLAYLSYARKLDERNTLGASLRYFNLGTIELVDNLQNPLGSYRPNEFSFDVSFARKFGQDFSLGLTGRYIYSSLTNGSFSAGQQTKPASAVAADASMYYKKTTQQFGKEALFAFGVDLSNIGSKIGYTDNGPKDFLPATLRIGAANTWYIDDYNEFTFAFDISKLLVPLTITDSNGNVVSNDQSVPSGIFNSFGEGFSTQAKQLTYSPGIEYRYNKQFALRAGYFYQNPLYGGNQYLTMGAGFKYDNFDIDFSYLAANQQQSPLSNTLRFSLIVNFGAAKKTDTKTDNQTGKK</sequence>
<feature type="chain" id="PRO_5045441543" evidence="1">
    <location>
        <begin position="26"/>
        <end position="399"/>
    </location>
</feature>
<dbReference type="Pfam" id="PF19572">
    <property type="entry name" value="PorV"/>
    <property type="match status" value="1"/>
</dbReference>
<comment type="caution">
    <text evidence="3">The sequence shown here is derived from an EMBL/GenBank/DDBJ whole genome shotgun (WGS) entry which is preliminary data.</text>
</comment>
<gene>
    <name evidence="3" type="primary">porV</name>
    <name evidence="3" type="ORF">IRJ18_15170</name>
</gene>
<reference evidence="3 4" key="1">
    <citation type="submission" date="2020-10" db="EMBL/GenBank/DDBJ databases">
        <title>Mucilaginibacter mali sp. nov., isolated from rhizosphere soil of apple orchard.</title>
        <authorList>
            <person name="Lee J.-S."/>
            <person name="Kim H.S."/>
            <person name="Kim J.-S."/>
        </authorList>
    </citation>
    <scope>NUCLEOTIDE SEQUENCE [LARGE SCALE GENOMIC DNA]</scope>
    <source>
        <strain evidence="3 4">KCTC 23157</strain>
    </source>
</reference>
<keyword evidence="1" id="KW-0732">Signal</keyword>
<keyword evidence="4" id="KW-1185">Reference proteome</keyword>
<dbReference type="InterPro" id="IPR045741">
    <property type="entry name" value="PorV"/>
</dbReference>
<evidence type="ECO:0000256" key="1">
    <source>
        <dbReference type="SAM" id="SignalP"/>
    </source>
</evidence>
<dbReference type="RefSeq" id="WP_194107162.1">
    <property type="nucleotide sequence ID" value="NZ_JADFFM010000002.1"/>
</dbReference>
<proteinExistence type="predicted"/>
<dbReference type="Gene3D" id="2.40.160.60">
    <property type="entry name" value="Outer membrane protein transport protein (OMPP1/FadL/TodX)"/>
    <property type="match status" value="2"/>
</dbReference>